<keyword evidence="2" id="KW-1185">Reference proteome</keyword>
<reference evidence="1" key="1">
    <citation type="journal article" date="2022" name="bioRxiv">
        <title>Thiovibrio frasassiensisgen. nov., sp. nov., an autotrophic, elemental sulfur disproportionating bacterium isolated from sulfidic karst sediment, and proposal of Thiovibrionaceae fam. nov.</title>
        <authorList>
            <person name="Aronson H."/>
            <person name="Thomas C."/>
            <person name="Bhattacharyya M."/>
            <person name="Eckstein S."/>
            <person name="Jensen S."/>
            <person name="Barco R."/>
            <person name="Macalady J."/>
            <person name="Amend J."/>
        </authorList>
    </citation>
    <scope>NUCLEOTIDE SEQUENCE</scope>
    <source>
        <strain evidence="1">RS19-109</strain>
    </source>
</reference>
<evidence type="ECO:0000313" key="1">
    <source>
        <dbReference type="EMBL" id="MDG4475470.1"/>
    </source>
</evidence>
<proteinExistence type="predicted"/>
<organism evidence="1 2">
    <name type="scientific">Thiovibrio frasassiensis</name>
    <dbReference type="NCBI Taxonomy" id="2984131"/>
    <lineage>
        <taxon>Bacteria</taxon>
        <taxon>Pseudomonadati</taxon>
        <taxon>Thermodesulfobacteriota</taxon>
        <taxon>Desulfobulbia</taxon>
        <taxon>Desulfobulbales</taxon>
        <taxon>Thiovibrionaceae</taxon>
        <taxon>Thiovibrio</taxon>
    </lineage>
</organism>
<accession>A0A9X4MFU7</accession>
<reference evidence="1" key="2">
    <citation type="submission" date="2022-10" db="EMBL/GenBank/DDBJ databases">
        <authorList>
            <person name="Aronson H.S."/>
        </authorList>
    </citation>
    <scope>NUCLEOTIDE SEQUENCE</scope>
    <source>
        <strain evidence="1">RS19-109</strain>
    </source>
</reference>
<dbReference type="EMBL" id="JAPHEH010000001">
    <property type="protein sequence ID" value="MDG4475470.1"/>
    <property type="molecule type" value="Genomic_DNA"/>
</dbReference>
<protein>
    <submittedName>
        <fullName evidence="1">Uncharacterized protein</fullName>
    </submittedName>
</protein>
<name>A0A9X4MFU7_9BACT</name>
<dbReference type="AlphaFoldDB" id="A0A9X4MFU7"/>
<sequence length="382" mass="43641">MSIIQPKFIAIDSSILINWAGDANSNDIKRKKRAITVLEEIISQNWVPVICWHHFEELARHAEESLIASRIEFLKSFPMLAWIWRADGYDFLGSIVDVVSAEIQIFVSKQEMSKDEKRACVRSCMLRFGKPKDIPTLALWKELHPYCIAMGKRQQEISSVCHISSNEQDKTLLSELDSKSVMETEQARQAYISEVSSVTNELIAKGDKRLDNPEEISRSFCDQVFSEVQGISNCKSKLSESFINHFGFSKCDLPDNATLGDLKKAVVRRQQLEISVRQLGLNIDEVWPKLKNHLLPSEEIISEIRISRKNALRSSGSDINDDYLASLIPYLDAVLVDKRTYEYLRQASIRNPHLFSSIKSIFKAGAYYQLPEILVQFRGQHT</sequence>
<gene>
    <name evidence="1" type="ORF">OLX77_04770</name>
</gene>
<evidence type="ECO:0000313" key="2">
    <source>
        <dbReference type="Proteomes" id="UP001154240"/>
    </source>
</evidence>
<dbReference type="Proteomes" id="UP001154240">
    <property type="component" value="Unassembled WGS sequence"/>
</dbReference>
<dbReference type="RefSeq" id="WP_307632443.1">
    <property type="nucleotide sequence ID" value="NZ_JAPHEH010000001.1"/>
</dbReference>
<comment type="caution">
    <text evidence="1">The sequence shown here is derived from an EMBL/GenBank/DDBJ whole genome shotgun (WGS) entry which is preliminary data.</text>
</comment>